<gene>
    <name evidence="4" type="ORF">KP79_PYT03372</name>
</gene>
<dbReference type="SUPFAM" id="SSF57535">
    <property type="entry name" value="Complement control module/SCR domain"/>
    <property type="match status" value="2"/>
</dbReference>
<comment type="caution">
    <text evidence="4">The sequence shown here is derived from an EMBL/GenBank/DDBJ whole genome shotgun (WGS) entry which is preliminary data.</text>
</comment>
<dbReference type="GO" id="GO:0005615">
    <property type="term" value="C:extracellular space"/>
    <property type="evidence" value="ECO:0007669"/>
    <property type="project" value="TreeGrafter"/>
</dbReference>
<dbReference type="PANTHER" id="PTHR24046">
    <property type="entry name" value="SIGNAL PEPTIDE, CUB AND EGF-LIKE DOMAIN-CONTAINING"/>
    <property type="match status" value="1"/>
</dbReference>
<evidence type="ECO:0000259" key="3">
    <source>
        <dbReference type="PROSITE" id="PS50923"/>
    </source>
</evidence>
<proteinExistence type="predicted"/>
<dbReference type="Pfam" id="PF07699">
    <property type="entry name" value="Ephrin_rec_like"/>
    <property type="match status" value="2"/>
</dbReference>
<sequence length="407" mass="44843">MKLTCPEGFIYGSSCNLSCRGSYPLIGNDQMYCDRNSTNSRSTYWNWGNGPKPYCKQNNCPSLAAPAHGALTCDKWTYGRQCMLHCNDHYDIPAAAGGGSVARFTGQFTCSTSSGKWSPVESVPGCSVRRDPSNFVLPAEVYYYSGSCNDNKTQDTIKAHFIQEMQTLQSDPGWQGICPNTHDCNVHNVDITCGTTRRRRGSQYIRRRRQSQQASILLSFDIKLKWKTLGNSSLDTYHRFDTLAKGLGSIIENKARSGSLDVPVSSLDTDSLQFGQLGIRCEPGRYPRLTTISCASCPLGSTYDFTVRKCVLCPKGMFRDNDDHVTCSSCPLGMSTPSNGTVNSTECRPICKKGYYSLDGIEPCTPCSRLEYGPSTFATKCEKCIRGMMTNSSASTQASDCLGWYSN</sequence>
<dbReference type="InterPro" id="IPR052071">
    <property type="entry name" value="SCUB_EGF-like_domain"/>
</dbReference>
<dbReference type="Gene3D" id="2.10.50.10">
    <property type="entry name" value="Tumor Necrosis Factor Receptor, subunit A, domain 2"/>
    <property type="match status" value="2"/>
</dbReference>
<dbReference type="OrthoDB" id="6138914at2759"/>
<accession>A0A210PDD8</accession>
<dbReference type="SUPFAM" id="SSF57184">
    <property type="entry name" value="Growth factor receptor domain"/>
    <property type="match status" value="1"/>
</dbReference>
<feature type="domain" description="Sushi" evidence="3">
    <location>
        <begin position="1"/>
        <end position="57"/>
    </location>
</feature>
<dbReference type="STRING" id="6573.A0A210PDD8"/>
<dbReference type="Proteomes" id="UP000242188">
    <property type="component" value="Unassembled WGS sequence"/>
</dbReference>
<evidence type="ECO:0000256" key="2">
    <source>
        <dbReference type="PROSITE-ProRule" id="PRU00302"/>
    </source>
</evidence>
<dbReference type="PROSITE" id="PS50923">
    <property type="entry name" value="SUSHI"/>
    <property type="match status" value="2"/>
</dbReference>
<dbReference type="GO" id="GO:0007165">
    <property type="term" value="P:signal transduction"/>
    <property type="evidence" value="ECO:0007669"/>
    <property type="project" value="TreeGrafter"/>
</dbReference>
<evidence type="ECO:0000313" key="4">
    <source>
        <dbReference type="EMBL" id="OWF34525.1"/>
    </source>
</evidence>
<comment type="caution">
    <text evidence="2">Lacks conserved residue(s) required for the propagation of feature annotation.</text>
</comment>
<dbReference type="PANTHER" id="PTHR24046:SF5">
    <property type="entry name" value="EGF-LIKE DOMAIN-CONTAINING PROTEIN"/>
    <property type="match status" value="1"/>
</dbReference>
<keyword evidence="5" id="KW-1185">Reference proteome</keyword>
<dbReference type="InterPro" id="IPR035976">
    <property type="entry name" value="Sushi/SCR/CCP_sf"/>
</dbReference>
<dbReference type="AlphaFoldDB" id="A0A210PDD8"/>
<dbReference type="GO" id="GO:0009986">
    <property type="term" value="C:cell surface"/>
    <property type="evidence" value="ECO:0007669"/>
    <property type="project" value="TreeGrafter"/>
</dbReference>
<feature type="domain" description="Sushi" evidence="3">
    <location>
        <begin position="58"/>
        <end position="128"/>
    </location>
</feature>
<protein>
    <submittedName>
        <fullName evidence="4">Signal peptide, CUB and EGF-like domain-containing protein 3</fullName>
    </submittedName>
</protein>
<dbReference type="SMART" id="SM01411">
    <property type="entry name" value="Ephrin_rec_like"/>
    <property type="match status" value="2"/>
</dbReference>
<name>A0A210PDD8_MIZYE</name>
<dbReference type="InterPro" id="IPR000436">
    <property type="entry name" value="Sushi_SCR_CCP_dom"/>
</dbReference>
<reference evidence="4 5" key="1">
    <citation type="journal article" date="2017" name="Nat. Ecol. Evol.">
        <title>Scallop genome provides insights into evolution of bilaterian karyotype and development.</title>
        <authorList>
            <person name="Wang S."/>
            <person name="Zhang J."/>
            <person name="Jiao W."/>
            <person name="Li J."/>
            <person name="Xun X."/>
            <person name="Sun Y."/>
            <person name="Guo X."/>
            <person name="Huan P."/>
            <person name="Dong B."/>
            <person name="Zhang L."/>
            <person name="Hu X."/>
            <person name="Sun X."/>
            <person name="Wang J."/>
            <person name="Zhao C."/>
            <person name="Wang Y."/>
            <person name="Wang D."/>
            <person name="Huang X."/>
            <person name="Wang R."/>
            <person name="Lv J."/>
            <person name="Li Y."/>
            <person name="Zhang Z."/>
            <person name="Liu B."/>
            <person name="Lu W."/>
            <person name="Hui Y."/>
            <person name="Liang J."/>
            <person name="Zhou Z."/>
            <person name="Hou R."/>
            <person name="Li X."/>
            <person name="Liu Y."/>
            <person name="Li H."/>
            <person name="Ning X."/>
            <person name="Lin Y."/>
            <person name="Zhao L."/>
            <person name="Xing Q."/>
            <person name="Dou J."/>
            <person name="Li Y."/>
            <person name="Mao J."/>
            <person name="Guo H."/>
            <person name="Dou H."/>
            <person name="Li T."/>
            <person name="Mu C."/>
            <person name="Jiang W."/>
            <person name="Fu Q."/>
            <person name="Fu X."/>
            <person name="Miao Y."/>
            <person name="Liu J."/>
            <person name="Yu Q."/>
            <person name="Li R."/>
            <person name="Liao H."/>
            <person name="Li X."/>
            <person name="Kong Y."/>
            <person name="Jiang Z."/>
            <person name="Chourrout D."/>
            <person name="Li R."/>
            <person name="Bao Z."/>
        </authorList>
    </citation>
    <scope>NUCLEOTIDE SEQUENCE [LARGE SCALE GENOMIC DNA]</scope>
    <source>
        <strain evidence="4 5">PY_sf001</strain>
    </source>
</reference>
<dbReference type="Gene3D" id="2.10.70.10">
    <property type="entry name" value="Complement Module, domain 1"/>
    <property type="match status" value="2"/>
</dbReference>
<dbReference type="InterPro" id="IPR011641">
    <property type="entry name" value="Tyr-kin_ephrin_A/B_rcpt-like"/>
</dbReference>
<dbReference type="InterPro" id="IPR009030">
    <property type="entry name" value="Growth_fac_rcpt_cys_sf"/>
</dbReference>
<keyword evidence="1" id="KW-1015">Disulfide bond</keyword>
<dbReference type="EMBL" id="NEDP02082519">
    <property type="protein sequence ID" value="OWF34525.1"/>
    <property type="molecule type" value="Genomic_DNA"/>
</dbReference>
<keyword evidence="2" id="KW-0768">Sushi</keyword>
<evidence type="ECO:0000313" key="5">
    <source>
        <dbReference type="Proteomes" id="UP000242188"/>
    </source>
</evidence>
<evidence type="ECO:0000256" key="1">
    <source>
        <dbReference type="ARBA" id="ARBA00023157"/>
    </source>
</evidence>
<organism evidence="4 5">
    <name type="scientific">Mizuhopecten yessoensis</name>
    <name type="common">Japanese scallop</name>
    <name type="synonym">Patinopecten yessoensis</name>
    <dbReference type="NCBI Taxonomy" id="6573"/>
    <lineage>
        <taxon>Eukaryota</taxon>
        <taxon>Metazoa</taxon>
        <taxon>Spiralia</taxon>
        <taxon>Lophotrochozoa</taxon>
        <taxon>Mollusca</taxon>
        <taxon>Bivalvia</taxon>
        <taxon>Autobranchia</taxon>
        <taxon>Pteriomorphia</taxon>
        <taxon>Pectinida</taxon>
        <taxon>Pectinoidea</taxon>
        <taxon>Pectinidae</taxon>
        <taxon>Mizuhopecten</taxon>
    </lineage>
</organism>